<keyword evidence="2" id="KW-1185">Reference proteome</keyword>
<reference evidence="1 2" key="1">
    <citation type="submission" date="2019-06" db="EMBL/GenBank/DDBJ databases">
        <title>Whole genome shotgun sequence of Paenarthrobacter aurescens NBRC 12136.</title>
        <authorList>
            <person name="Hosoyama A."/>
            <person name="Uohara A."/>
            <person name="Ohji S."/>
            <person name="Ichikawa N."/>
        </authorList>
    </citation>
    <scope>NUCLEOTIDE SEQUENCE [LARGE SCALE GENOMIC DNA]</scope>
    <source>
        <strain evidence="1 2">NBRC 12136</strain>
    </source>
</reference>
<accession>A0A4Y3NJE0</accession>
<comment type="caution">
    <text evidence="1">The sequence shown here is derived from an EMBL/GenBank/DDBJ whole genome shotgun (WGS) entry which is preliminary data.</text>
</comment>
<sequence>MAQDKIKALTDFASARVPLQNQLGAFPLAQWRWITRTARTTDTYPNAGARDNPRKASFRSAAVKRRAIVPAEAK</sequence>
<name>A0A4Y3NJE0_PAEAU</name>
<organism evidence="1 2">
    <name type="scientific">Paenarthrobacter aurescens</name>
    <name type="common">Arthrobacter aurescens</name>
    <dbReference type="NCBI Taxonomy" id="43663"/>
    <lineage>
        <taxon>Bacteria</taxon>
        <taxon>Bacillati</taxon>
        <taxon>Actinomycetota</taxon>
        <taxon>Actinomycetes</taxon>
        <taxon>Micrococcales</taxon>
        <taxon>Micrococcaceae</taxon>
        <taxon>Paenarthrobacter</taxon>
    </lineage>
</organism>
<evidence type="ECO:0000313" key="1">
    <source>
        <dbReference type="EMBL" id="GEB19121.1"/>
    </source>
</evidence>
<dbReference type="Proteomes" id="UP000317715">
    <property type="component" value="Unassembled WGS sequence"/>
</dbReference>
<gene>
    <name evidence="1" type="ORF">AAU01_18760</name>
</gene>
<dbReference type="AlphaFoldDB" id="A0A4Y3NJE0"/>
<dbReference type="EMBL" id="BJMD01000010">
    <property type="protein sequence ID" value="GEB19121.1"/>
    <property type="molecule type" value="Genomic_DNA"/>
</dbReference>
<protein>
    <submittedName>
        <fullName evidence="1">Uncharacterized protein</fullName>
    </submittedName>
</protein>
<evidence type="ECO:0000313" key="2">
    <source>
        <dbReference type="Proteomes" id="UP000317715"/>
    </source>
</evidence>
<proteinExistence type="predicted"/>